<evidence type="ECO:0000313" key="3">
    <source>
        <dbReference type="Proteomes" id="UP000078561"/>
    </source>
</evidence>
<feature type="compositionally biased region" description="Low complexity" evidence="1">
    <location>
        <begin position="515"/>
        <end position="544"/>
    </location>
</feature>
<feature type="compositionally biased region" description="Polar residues" evidence="1">
    <location>
        <begin position="455"/>
        <end position="475"/>
    </location>
</feature>
<accession>A0A168PV69</accession>
<feature type="region of interest" description="Disordered" evidence="1">
    <location>
        <begin position="173"/>
        <end position="196"/>
    </location>
</feature>
<feature type="compositionally biased region" description="Low complexity" evidence="1">
    <location>
        <begin position="368"/>
        <end position="429"/>
    </location>
</feature>
<protein>
    <submittedName>
        <fullName evidence="2">Uncharacterized protein</fullName>
    </submittedName>
</protein>
<sequence length="590" mass="63931">MTDIFQEPIHMSTATATAASFNNDTTTKQVHPDYAKVITTHSNNTKNETDSAVSQLLARLDEGTQTIANLRSILTLKTAELNELMAQLEMTNQAITHVESTTGHIETMLKELGLSSAMSCGSSTTGTDGPSTRDLLISAEASLDSAIKSAIHIYSQDEQIIKVPHSSLYKTRTPSIGQHHSNATNTTTTATTTPLSSNNNNFGGGSHYDHKLSQAAPHQPRFVSRIRYKPDTKHLLRQLTDRLRDLELDSGKFFETIGTTTDVQALQKAYVDLDLAETIALSAKSNLKRRKILLTSSRRRNGADQVKLLGDKIREGVEMWKTYTRNAPMKINGEDILVILELQDNLLDKNVLNQSSRMSVDLKSRGNSPTNSTSSSTTHSASNHRSSSTSSAWRQSSTSSTTRPENPSNSSSGGRHRSSSISSVSSIPVLATYQQPPPPLPPLPSSHHTKKTVYRHSTTSTSTYANNPSSNTISSPRAPIKANLGMSRVRTSSLTNKAKDHFISSTKTHVPSPPSLSNTPNNTTSATPATPASATAAPVNSSSPYDSTTPKTMLKVPSQRGPGSTLRIRSMLAKRNHQQPSPRQDISGDD</sequence>
<feature type="region of interest" description="Disordered" evidence="1">
    <location>
        <begin position="359"/>
        <end position="480"/>
    </location>
</feature>
<proteinExistence type="predicted"/>
<gene>
    <name evidence="2" type="primary">ABSGL_08853.1 scaffold 10450</name>
</gene>
<evidence type="ECO:0000256" key="1">
    <source>
        <dbReference type="SAM" id="MobiDB-lite"/>
    </source>
</evidence>
<feature type="region of interest" description="Disordered" evidence="1">
    <location>
        <begin position="496"/>
        <end position="590"/>
    </location>
</feature>
<dbReference type="EMBL" id="LT554031">
    <property type="protein sequence ID" value="SAM03036.1"/>
    <property type="molecule type" value="Genomic_DNA"/>
</dbReference>
<organism evidence="2">
    <name type="scientific">Absidia glauca</name>
    <name type="common">Pin mould</name>
    <dbReference type="NCBI Taxonomy" id="4829"/>
    <lineage>
        <taxon>Eukaryota</taxon>
        <taxon>Fungi</taxon>
        <taxon>Fungi incertae sedis</taxon>
        <taxon>Mucoromycota</taxon>
        <taxon>Mucoromycotina</taxon>
        <taxon>Mucoromycetes</taxon>
        <taxon>Mucorales</taxon>
        <taxon>Cunninghamellaceae</taxon>
        <taxon>Absidia</taxon>
    </lineage>
</organism>
<dbReference type="OMA" id="EMTNQAI"/>
<keyword evidence="3" id="KW-1185">Reference proteome</keyword>
<dbReference type="Proteomes" id="UP000078561">
    <property type="component" value="Unassembled WGS sequence"/>
</dbReference>
<evidence type="ECO:0000313" key="2">
    <source>
        <dbReference type="EMBL" id="SAM03036.1"/>
    </source>
</evidence>
<dbReference type="InParanoid" id="A0A168PV69"/>
<dbReference type="AlphaFoldDB" id="A0A168PV69"/>
<name>A0A168PV69_ABSGL</name>
<feature type="compositionally biased region" description="Pro residues" evidence="1">
    <location>
        <begin position="435"/>
        <end position="444"/>
    </location>
</feature>
<dbReference type="OrthoDB" id="2401996at2759"/>
<reference evidence="2" key="1">
    <citation type="submission" date="2016-04" db="EMBL/GenBank/DDBJ databases">
        <authorList>
            <person name="Evans L.H."/>
            <person name="Alamgir A."/>
            <person name="Owens N."/>
            <person name="Weber N.D."/>
            <person name="Virtaneva K."/>
            <person name="Barbian K."/>
            <person name="Babar A."/>
            <person name="Rosenke K."/>
        </authorList>
    </citation>
    <scope>NUCLEOTIDE SEQUENCE [LARGE SCALE GENOMIC DNA]</scope>
    <source>
        <strain evidence="2">CBS 101.48</strain>
    </source>
</reference>
<feature type="compositionally biased region" description="Low complexity" evidence="1">
    <location>
        <begin position="181"/>
        <end position="196"/>
    </location>
</feature>
<dbReference type="STRING" id="4829.A0A168PV69"/>